<dbReference type="Proteomes" id="UP001062027">
    <property type="component" value="Unassembled WGS sequence"/>
</dbReference>
<evidence type="ECO:0008006" key="4">
    <source>
        <dbReference type="Google" id="ProtNLM"/>
    </source>
</evidence>
<reference evidence="2" key="1">
    <citation type="submission" date="2022-05" db="EMBL/GenBank/DDBJ databases">
        <title>Description of a novel species of Leclercia; Leclercia tamurae and the Proposal for a Novel Genus Silvania gen. nov. Containing Two Novel Species Silvania hatchlandensis sp. nov. and Silvania confinis sp. nov. Isolated from the Rhizosphere of Oak.</title>
        <authorList>
            <person name="Maddock D.W."/>
            <person name="Brady C.L."/>
            <person name="Denman S."/>
            <person name="Arnold D."/>
        </authorList>
    </citation>
    <scope>NUCLEOTIDE SEQUENCE</scope>
    <source>
        <strain evidence="2">H6S3</strain>
    </source>
</reference>
<feature type="transmembrane region" description="Helical" evidence="1">
    <location>
        <begin position="182"/>
        <end position="204"/>
    </location>
</feature>
<name>A0ABT2R697_9ENTR</name>
<keyword evidence="3" id="KW-1185">Reference proteome</keyword>
<evidence type="ECO:0000256" key="1">
    <source>
        <dbReference type="SAM" id="Phobius"/>
    </source>
</evidence>
<keyword evidence="1" id="KW-0812">Transmembrane</keyword>
<feature type="transmembrane region" description="Helical" evidence="1">
    <location>
        <begin position="210"/>
        <end position="231"/>
    </location>
</feature>
<dbReference type="RefSeq" id="WP_262660788.1">
    <property type="nucleotide sequence ID" value="NZ_JAMHKS010000060.1"/>
</dbReference>
<feature type="transmembrane region" description="Helical" evidence="1">
    <location>
        <begin position="12"/>
        <end position="33"/>
    </location>
</feature>
<organism evidence="2 3">
    <name type="scientific">Leclercia tamurae</name>
    <dbReference type="NCBI Taxonomy" id="2926467"/>
    <lineage>
        <taxon>Bacteria</taxon>
        <taxon>Pseudomonadati</taxon>
        <taxon>Pseudomonadota</taxon>
        <taxon>Gammaproteobacteria</taxon>
        <taxon>Enterobacterales</taxon>
        <taxon>Enterobacteriaceae</taxon>
        <taxon>Leclercia</taxon>
    </lineage>
</organism>
<gene>
    <name evidence="2" type="ORF">M8318_01820</name>
</gene>
<feature type="transmembrane region" description="Helical" evidence="1">
    <location>
        <begin position="125"/>
        <end position="146"/>
    </location>
</feature>
<evidence type="ECO:0000313" key="2">
    <source>
        <dbReference type="EMBL" id="MCU6676406.1"/>
    </source>
</evidence>
<accession>A0ABT2R697</accession>
<protein>
    <recommendedName>
        <fullName evidence="4">Flippase-like domain-containing protein</fullName>
    </recommendedName>
</protein>
<evidence type="ECO:0000313" key="3">
    <source>
        <dbReference type="Proteomes" id="UP001062027"/>
    </source>
</evidence>
<feature type="transmembrane region" description="Helical" evidence="1">
    <location>
        <begin position="45"/>
        <end position="70"/>
    </location>
</feature>
<dbReference type="EMBL" id="JAMHKS010000060">
    <property type="protein sequence ID" value="MCU6676406.1"/>
    <property type="molecule type" value="Genomic_DNA"/>
</dbReference>
<feature type="transmembrane region" description="Helical" evidence="1">
    <location>
        <begin position="152"/>
        <end position="170"/>
    </location>
</feature>
<proteinExistence type="predicted"/>
<keyword evidence="1" id="KW-1133">Transmembrane helix</keyword>
<sequence>MTKSKLSKVFNIAGSVIALLSVLFVVNRITAYWTQVPADTFTLKLLLLILILAGIYGAANLILASAWRLLMLGLEQAISSRMANRIYGLTQLAKYVPGNIFQFAGRQFLAMSHGFSGKAIAKSTFLELLLLVLTGVAFILWMLPLLYPAFNIIYGFSLFIIITTLIALRLKWQQKSDLMNVIARYFLFLLISGGVFLMILYSIVDNWTGTPALVLPLIGAYVVAWLAGLVTPGSPAGVGVREFILILLLKPFFAEVDIVLAVIISRITTVVGDCFFYLYSLSLR</sequence>
<feature type="transmembrane region" description="Helical" evidence="1">
    <location>
        <begin position="252"/>
        <end position="279"/>
    </location>
</feature>
<keyword evidence="1" id="KW-0472">Membrane</keyword>
<comment type="caution">
    <text evidence="2">The sequence shown here is derived from an EMBL/GenBank/DDBJ whole genome shotgun (WGS) entry which is preliminary data.</text>
</comment>